<protein>
    <submittedName>
        <fullName evidence="1">Uncharacterized protein</fullName>
    </submittedName>
</protein>
<reference evidence="1 2" key="1">
    <citation type="journal article" date="2022" name="Syst. Appl. Microbiol.">
        <title>Rhodopirellula aestuarii sp. nov., a novel member of the genus Rhodopirellula isolated from brackish sediments collected in the Tagus River estuary, Portugal.</title>
        <authorList>
            <person name="Vitorino I.R."/>
            <person name="Klimek D."/>
            <person name="Calusinska M."/>
            <person name="Lobo-da-Cunha A."/>
            <person name="Vasconcelos V."/>
            <person name="Lage O.M."/>
        </authorList>
    </citation>
    <scope>NUCLEOTIDE SEQUENCE [LARGE SCALE GENOMIC DNA]</scope>
    <source>
        <strain evidence="1 2">ICT_H3.1</strain>
    </source>
</reference>
<sequence>MSDLKAKAGQPVSANKWNRVVDRLPGEMVGPGIPSAWRMVLCRLSEDVAASTISNSDTADSIYQSCEVEVYGLVANGDGTYSPVLTTEKGIMLNPAKESIPEGTEMWCMYLPSGLLVATVQACD</sequence>
<keyword evidence="2" id="KW-1185">Reference proteome</keyword>
<accession>A0ABT0TZ34</accession>
<organism evidence="1 2">
    <name type="scientific">Aporhodopirellula aestuarii</name>
    <dbReference type="NCBI Taxonomy" id="2950107"/>
    <lineage>
        <taxon>Bacteria</taxon>
        <taxon>Pseudomonadati</taxon>
        <taxon>Planctomycetota</taxon>
        <taxon>Planctomycetia</taxon>
        <taxon>Pirellulales</taxon>
        <taxon>Pirellulaceae</taxon>
        <taxon>Aporhodopirellula</taxon>
    </lineage>
</organism>
<proteinExistence type="predicted"/>
<dbReference type="RefSeq" id="WP_250927310.1">
    <property type="nucleotide sequence ID" value="NZ_JAMQBK010000012.1"/>
</dbReference>
<gene>
    <name evidence="1" type="ORF">NB063_03275</name>
</gene>
<dbReference type="EMBL" id="JAMQBK010000012">
    <property type="protein sequence ID" value="MCM2369639.1"/>
    <property type="molecule type" value="Genomic_DNA"/>
</dbReference>
<name>A0ABT0TZ34_9BACT</name>
<evidence type="ECO:0000313" key="2">
    <source>
        <dbReference type="Proteomes" id="UP001202961"/>
    </source>
</evidence>
<evidence type="ECO:0000313" key="1">
    <source>
        <dbReference type="EMBL" id="MCM2369639.1"/>
    </source>
</evidence>
<dbReference type="Proteomes" id="UP001202961">
    <property type="component" value="Unassembled WGS sequence"/>
</dbReference>
<comment type="caution">
    <text evidence="1">The sequence shown here is derived from an EMBL/GenBank/DDBJ whole genome shotgun (WGS) entry which is preliminary data.</text>
</comment>